<sequence length="467" mass="52435">MATQAAIKKAKSAAAKKQPVPPPLPTPSKASDSKNRPLSKQYDADPLSPTTDPADDEFSEATVYSDDEEDAQDYCPGGYHPVNIGDKFKDGRYTVLRKLGWGHFSTVWLCRDNQKYRYVALKIVKSAPHYTETAQDEITLLQRVVQADPNHPGRKFVVELYDNFVHTGPHGHHVCMVFEVLGENLLSLIRRYRAPGHSHLRSSSSCRPRVLCGLDYLHTKCQIVHTDLKPENVARDLGLETETDMKSRLLARTLSDVTLHEAEARSRASDASRARATSALVPGTAADADLGNGCWVDHHFTNDIQTRQYRCPEVILGASWGPSADMWSMGCLIFELITGDYLFDPQSGERFSKDDDHIAQIVELLGPFPRHLALRGKYSSELFNRRGELRNIHRLKMWPLTSVLVEKYAFSRTEADRLANFLLPMIDLYPDRRATPAASLRSPWLSGFRPGEREIDRARAAAGGEER</sequence>
<dbReference type="STRING" id="578462.A0A0L0SAJ3"/>
<reference evidence="12 13" key="1">
    <citation type="submission" date="2009-11" db="EMBL/GenBank/DDBJ databases">
        <title>Annotation of Allomyces macrogynus ATCC 38327.</title>
        <authorList>
            <consortium name="The Broad Institute Genome Sequencing Platform"/>
            <person name="Russ C."/>
            <person name="Cuomo C."/>
            <person name="Burger G."/>
            <person name="Gray M.W."/>
            <person name="Holland P.W.H."/>
            <person name="King N."/>
            <person name="Lang F.B.F."/>
            <person name="Roger A.J."/>
            <person name="Ruiz-Trillo I."/>
            <person name="Young S.K."/>
            <person name="Zeng Q."/>
            <person name="Gargeya S."/>
            <person name="Fitzgerald M."/>
            <person name="Haas B."/>
            <person name="Abouelleil A."/>
            <person name="Alvarado L."/>
            <person name="Arachchi H.M."/>
            <person name="Berlin A."/>
            <person name="Chapman S.B."/>
            <person name="Gearin G."/>
            <person name="Goldberg J."/>
            <person name="Griggs A."/>
            <person name="Gujja S."/>
            <person name="Hansen M."/>
            <person name="Heiman D."/>
            <person name="Howarth C."/>
            <person name="Larimer J."/>
            <person name="Lui A."/>
            <person name="MacDonald P.J.P."/>
            <person name="McCowen C."/>
            <person name="Montmayeur A."/>
            <person name="Murphy C."/>
            <person name="Neiman D."/>
            <person name="Pearson M."/>
            <person name="Priest M."/>
            <person name="Roberts A."/>
            <person name="Saif S."/>
            <person name="Shea T."/>
            <person name="Sisk P."/>
            <person name="Stolte C."/>
            <person name="Sykes S."/>
            <person name="Wortman J."/>
            <person name="Nusbaum C."/>
            <person name="Birren B."/>
        </authorList>
    </citation>
    <scope>NUCLEOTIDE SEQUENCE [LARGE SCALE GENOMIC DNA]</scope>
    <source>
        <strain evidence="12 13">ATCC 38327</strain>
    </source>
</reference>
<dbReference type="PANTHER" id="PTHR47634">
    <property type="entry name" value="PROTEIN KINASE DOMAIN-CONTAINING PROTEIN-RELATED"/>
    <property type="match status" value="1"/>
</dbReference>
<feature type="region of interest" description="Disordered" evidence="10">
    <location>
        <begin position="1"/>
        <end position="72"/>
    </location>
</feature>
<dbReference type="InterPro" id="IPR017441">
    <property type="entry name" value="Protein_kinase_ATP_BS"/>
</dbReference>
<dbReference type="InterPro" id="IPR000719">
    <property type="entry name" value="Prot_kinase_dom"/>
</dbReference>
<evidence type="ECO:0000256" key="1">
    <source>
        <dbReference type="ARBA" id="ARBA00012513"/>
    </source>
</evidence>
<evidence type="ECO:0000256" key="5">
    <source>
        <dbReference type="ARBA" id="ARBA00022777"/>
    </source>
</evidence>
<evidence type="ECO:0000313" key="12">
    <source>
        <dbReference type="EMBL" id="KNE59420.1"/>
    </source>
</evidence>
<feature type="compositionally biased region" description="Low complexity" evidence="10">
    <location>
        <begin position="1"/>
        <end position="18"/>
    </location>
</feature>
<keyword evidence="4 9" id="KW-0547">Nucleotide-binding</keyword>
<dbReference type="Gene3D" id="1.10.510.10">
    <property type="entry name" value="Transferase(Phosphotransferase) domain 1"/>
    <property type="match status" value="1"/>
</dbReference>
<dbReference type="InterPro" id="IPR011009">
    <property type="entry name" value="Kinase-like_dom_sf"/>
</dbReference>
<comment type="catalytic activity">
    <reaction evidence="7">
        <text>L-threonyl-[protein] + ATP = O-phospho-L-threonyl-[protein] + ADP + H(+)</text>
        <dbReference type="Rhea" id="RHEA:46608"/>
        <dbReference type="Rhea" id="RHEA-COMP:11060"/>
        <dbReference type="Rhea" id="RHEA-COMP:11605"/>
        <dbReference type="ChEBI" id="CHEBI:15378"/>
        <dbReference type="ChEBI" id="CHEBI:30013"/>
        <dbReference type="ChEBI" id="CHEBI:30616"/>
        <dbReference type="ChEBI" id="CHEBI:61977"/>
        <dbReference type="ChEBI" id="CHEBI:456216"/>
        <dbReference type="EC" id="2.7.11.1"/>
    </reaction>
</comment>
<dbReference type="Proteomes" id="UP000054350">
    <property type="component" value="Unassembled WGS sequence"/>
</dbReference>
<accession>A0A0L0SAJ3</accession>
<feature type="domain" description="Protein kinase" evidence="11">
    <location>
        <begin position="93"/>
        <end position="445"/>
    </location>
</feature>
<dbReference type="SMART" id="SM00220">
    <property type="entry name" value="S_TKc"/>
    <property type="match status" value="1"/>
</dbReference>
<keyword evidence="13" id="KW-1185">Reference proteome</keyword>
<dbReference type="PANTHER" id="PTHR47634:SF9">
    <property type="entry name" value="PROTEIN KINASE DOMAIN-CONTAINING PROTEIN-RELATED"/>
    <property type="match status" value="1"/>
</dbReference>
<dbReference type="CDD" id="cd14136">
    <property type="entry name" value="STKc_SRPK"/>
    <property type="match status" value="1"/>
</dbReference>
<dbReference type="OrthoDB" id="2649at2759"/>
<evidence type="ECO:0000256" key="2">
    <source>
        <dbReference type="ARBA" id="ARBA00022527"/>
    </source>
</evidence>
<evidence type="ECO:0000256" key="9">
    <source>
        <dbReference type="PROSITE-ProRule" id="PRU10141"/>
    </source>
</evidence>
<name>A0A0L0SAJ3_ALLM3</name>
<dbReference type="eggNOG" id="KOG1290">
    <property type="taxonomic scope" value="Eukaryota"/>
</dbReference>
<comment type="catalytic activity">
    <reaction evidence="8">
        <text>L-seryl-[protein] + ATP = O-phospho-L-seryl-[protein] + ADP + H(+)</text>
        <dbReference type="Rhea" id="RHEA:17989"/>
        <dbReference type="Rhea" id="RHEA-COMP:9863"/>
        <dbReference type="Rhea" id="RHEA-COMP:11604"/>
        <dbReference type="ChEBI" id="CHEBI:15378"/>
        <dbReference type="ChEBI" id="CHEBI:29999"/>
        <dbReference type="ChEBI" id="CHEBI:30616"/>
        <dbReference type="ChEBI" id="CHEBI:83421"/>
        <dbReference type="ChEBI" id="CHEBI:456216"/>
        <dbReference type="EC" id="2.7.11.1"/>
    </reaction>
</comment>
<gene>
    <name evidence="12" type="ORF">AMAG_03699</name>
</gene>
<dbReference type="PROSITE" id="PS00107">
    <property type="entry name" value="PROTEIN_KINASE_ATP"/>
    <property type="match status" value="1"/>
</dbReference>
<dbReference type="Gene3D" id="3.30.200.20">
    <property type="entry name" value="Phosphorylase Kinase, domain 1"/>
    <property type="match status" value="1"/>
</dbReference>
<reference evidence="13" key="2">
    <citation type="submission" date="2009-11" db="EMBL/GenBank/DDBJ databases">
        <title>The Genome Sequence of Allomyces macrogynus strain ATCC 38327.</title>
        <authorList>
            <consortium name="The Broad Institute Genome Sequencing Platform"/>
            <person name="Russ C."/>
            <person name="Cuomo C."/>
            <person name="Shea T."/>
            <person name="Young S.K."/>
            <person name="Zeng Q."/>
            <person name="Koehrsen M."/>
            <person name="Haas B."/>
            <person name="Borodovsky M."/>
            <person name="Guigo R."/>
            <person name="Alvarado L."/>
            <person name="Berlin A."/>
            <person name="Borenstein D."/>
            <person name="Chen Z."/>
            <person name="Engels R."/>
            <person name="Freedman E."/>
            <person name="Gellesch M."/>
            <person name="Goldberg J."/>
            <person name="Griggs A."/>
            <person name="Gujja S."/>
            <person name="Heiman D."/>
            <person name="Hepburn T."/>
            <person name="Howarth C."/>
            <person name="Jen D."/>
            <person name="Larson L."/>
            <person name="Lewis B."/>
            <person name="Mehta T."/>
            <person name="Park D."/>
            <person name="Pearson M."/>
            <person name="Roberts A."/>
            <person name="Saif S."/>
            <person name="Shenoy N."/>
            <person name="Sisk P."/>
            <person name="Stolte C."/>
            <person name="Sykes S."/>
            <person name="Walk T."/>
            <person name="White J."/>
            <person name="Yandava C."/>
            <person name="Burger G."/>
            <person name="Gray M.W."/>
            <person name="Holland P.W.H."/>
            <person name="King N."/>
            <person name="Lang F.B.F."/>
            <person name="Roger A.J."/>
            <person name="Ruiz-Trillo I."/>
            <person name="Lander E."/>
            <person name="Nusbaum C."/>
        </authorList>
    </citation>
    <scope>NUCLEOTIDE SEQUENCE [LARGE SCALE GENOMIC DNA]</scope>
    <source>
        <strain evidence="13">ATCC 38327</strain>
    </source>
</reference>
<dbReference type="GO" id="GO:0000245">
    <property type="term" value="P:spliceosomal complex assembly"/>
    <property type="evidence" value="ECO:0007669"/>
    <property type="project" value="TreeGrafter"/>
</dbReference>
<evidence type="ECO:0000256" key="7">
    <source>
        <dbReference type="ARBA" id="ARBA00047899"/>
    </source>
</evidence>
<feature type="binding site" evidence="9">
    <location>
        <position position="122"/>
    </location>
    <ligand>
        <name>ATP</name>
        <dbReference type="ChEBI" id="CHEBI:30616"/>
    </ligand>
</feature>
<evidence type="ECO:0000256" key="3">
    <source>
        <dbReference type="ARBA" id="ARBA00022679"/>
    </source>
</evidence>
<dbReference type="GO" id="GO:0004674">
    <property type="term" value="F:protein serine/threonine kinase activity"/>
    <property type="evidence" value="ECO:0007669"/>
    <property type="project" value="UniProtKB-KW"/>
</dbReference>
<dbReference type="OMA" id="CWADQQL"/>
<evidence type="ECO:0000256" key="8">
    <source>
        <dbReference type="ARBA" id="ARBA00048679"/>
    </source>
</evidence>
<dbReference type="VEuPathDB" id="FungiDB:AMAG_03699"/>
<dbReference type="GO" id="GO:0005737">
    <property type="term" value="C:cytoplasm"/>
    <property type="evidence" value="ECO:0007669"/>
    <property type="project" value="TreeGrafter"/>
</dbReference>
<protein>
    <recommendedName>
        <fullName evidence="1">non-specific serine/threonine protein kinase</fullName>
        <ecNumber evidence="1">2.7.11.1</ecNumber>
    </recommendedName>
</protein>
<evidence type="ECO:0000256" key="4">
    <source>
        <dbReference type="ARBA" id="ARBA00022741"/>
    </source>
</evidence>
<dbReference type="FunFam" id="1.10.510.10:FF:000409">
    <property type="entry name" value="CMGC/SRPK protein kinase"/>
    <property type="match status" value="1"/>
</dbReference>
<feature type="compositionally biased region" description="Acidic residues" evidence="10">
    <location>
        <begin position="53"/>
        <end position="72"/>
    </location>
</feature>
<keyword evidence="6 9" id="KW-0067">ATP-binding</keyword>
<dbReference type="InterPro" id="IPR051334">
    <property type="entry name" value="SRPK"/>
</dbReference>
<evidence type="ECO:0000259" key="11">
    <source>
        <dbReference type="PROSITE" id="PS50011"/>
    </source>
</evidence>
<dbReference type="Pfam" id="PF00069">
    <property type="entry name" value="Pkinase"/>
    <property type="match status" value="2"/>
</dbReference>
<dbReference type="GO" id="GO:0050684">
    <property type="term" value="P:regulation of mRNA processing"/>
    <property type="evidence" value="ECO:0007669"/>
    <property type="project" value="TreeGrafter"/>
</dbReference>
<evidence type="ECO:0000256" key="6">
    <source>
        <dbReference type="ARBA" id="ARBA00022840"/>
    </source>
</evidence>
<evidence type="ECO:0000313" key="13">
    <source>
        <dbReference type="Proteomes" id="UP000054350"/>
    </source>
</evidence>
<keyword evidence="2" id="KW-0723">Serine/threonine-protein kinase</keyword>
<proteinExistence type="predicted"/>
<dbReference type="GO" id="GO:0005524">
    <property type="term" value="F:ATP binding"/>
    <property type="evidence" value="ECO:0007669"/>
    <property type="project" value="UniProtKB-UniRule"/>
</dbReference>
<organism evidence="12 13">
    <name type="scientific">Allomyces macrogynus (strain ATCC 38327)</name>
    <name type="common">Allomyces javanicus var. macrogynus</name>
    <dbReference type="NCBI Taxonomy" id="578462"/>
    <lineage>
        <taxon>Eukaryota</taxon>
        <taxon>Fungi</taxon>
        <taxon>Fungi incertae sedis</taxon>
        <taxon>Blastocladiomycota</taxon>
        <taxon>Blastocladiomycetes</taxon>
        <taxon>Blastocladiales</taxon>
        <taxon>Blastocladiaceae</taxon>
        <taxon>Allomyces</taxon>
    </lineage>
</organism>
<dbReference type="PROSITE" id="PS50011">
    <property type="entry name" value="PROTEIN_KINASE_DOM"/>
    <property type="match status" value="1"/>
</dbReference>
<keyword evidence="5 12" id="KW-0418">Kinase</keyword>
<evidence type="ECO:0000256" key="10">
    <source>
        <dbReference type="SAM" id="MobiDB-lite"/>
    </source>
</evidence>
<dbReference type="GO" id="GO:0005634">
    <property type="term" value="C:nucleus"/>
    <property type="evidence" value="ECO:0007669"/>
    <property type="project" value="TreeGrafter"/>
</dbReference>
<dbReference type="FunFam" id="3.30.200.20:FF:000076">
    <property type="entry name" value="CMGC/SRPK protein kinase"/>
    <property type="match status" value="1"/>
</dbReference>
<keyword evidence="3" id="KW-0808">Transferase</keyword>
<dbReference type="EC" id="2.7.11.1" evidence="1"/>
<dbReference type="SUPFAM" id="SSF56112">
    <property type="entry name" value="Protein kinase-like (PK-like)"/>
    <property type="match status" value="1"/>
</dbReference>
<dbReference type="EMBL" id="GG745334">
    <property type="protein sequence ID" value="KNE59420.1"/>
    <property type="molecule type" value="Genomic_DNA"/>
</dbReference>
<dbReference type="AlphaFoldDB" id="A0A0L0SAJ3"/>